<dbReference type="InterPro" id="IPR013426">
    <property type="entry name" value="EpsH-like"/>
</dbReference>
<keyword evidence="4 8" id="KW-0812">Transmembrane</keyword>
<name>A0A2D0B614_9BURK</name>
<comment type="caution">
    <text evidence="10">The sequence shown here is derived from an EMBL/GenBank/DDBJ whole genome shotgun (WGS) entry which is preliminary data.</text>
</comment>
<dbReference type="NCBIfam" id="TIGR03109">
    <property type="entry name" value="exosort_XrtA"/>
    <property type="match status" value="1"/>
</dbReference>
<dbReference type="GO" id="GO:0005886">
    <property type="term" value="C:plasma membrane"/>
    <property type="evidence" value="ECO:0007669"/>
    <property type="project" value="UniProtKB-SubCell"/>
</dbReference>
<feature type="domain" description="Methanolan biosynthesis EpsI" evidence="9">
    <location>
        <begin position="316"/>
        <end position="512"/>
    </location>
</feature>
<keyword evidence="5" id="KW-0378">Hydrolase</keyword>
<feature type="transmembrane region" description="Helical" evidence="8">
    <location>
        <begin position="190"/>
        <end position="208"/>
    </location>
</feature>
<keyword evidence="3" id="KW-0645">Protease</keyword>
<dbReference type="Proteomes" id="UP000197596">
    <property type="component" value="Unassembled WGS sequence"/>
</dbReference>
<dbReference type="AlphaFoldDB" id="A0A2D0B614"/>
<dbReference type="EMBL" id="NJGU01000004">
    <property type="protein sequence ID" value="OWY29816.1"/>
    <property type="molecule type" value="Genomic_DNA"/>
</dbReference>
<sequence length="521" mass="57327">MRPADLPLAQRLSTSAMLLLALALAAPLLAYRDTLMSMVAIWNRSETFTHQYLILPISLWLMWRQRSELRGLAPAPFLPALALVAVCGFGWLLGELADVQVVKHFALVCIMISSVITLLGLRIARVIAFPLAFLLFAVPAGEILIEPLIEFTADFTIGALQMTGIPVWREGTTFVIPSGRWSVVEACSGVRYLIASITLGVLYAHLSYRSRWRQAAFILLSVVVPVIANGLRAYLIVMIGHLSSMQLAVGVDHLIYGWLFFGLVMFLMFWIGGFWIDPKKAAPPTPPEQAHHPVPTPALGFAGPGNARLLLCAVLTVAGIGIGPVYAGYMNRLDSAGAPVRLELHSPSWNDGIAFTYWTPAFHPGVADLNRFYRSDGMQVGVYLRYYREQRPGATLVSSVNRVLPEKGSPWTRTGNTVRSEAIAGPAGQALSVREEIIQGPTGSTLIWRWYWIDRRFVENDYLAKLLQTKSQLEMRGDDGAAVFVFTPISDGPEQARQTLRSYLNDNLAAIATALNNNGKP</sequence>
<dbReference type="InterPro" id="IPR014263">
    <property type="entry name" value="Methanolan_biosynth_EpsI"/>
</dbReference>
<accession>A0A2D0B614</accession>
<feature type="transmembrane region" description="Helical" evidence="8">
    <location>
        <begin position="309"/>
        <end position="329"/>
    </location>
</feature>
<reference evidence="10 11" key="1">
    <citation type="submission" date="2017-06" db="EMBL/GenBank/DDBJ databases">
        <title>Herbaspirillum phytohormonus sp. nov., isolated from the root nodule of Robinia pseudoacacia in lead-zinc mine.</title>
        <authorList>
            <person name="Fan M."/>
            <person name="Lin Y."/>
        </authorList>
    </citation>
    <scope>NUCLEOTIDE SEQUENCE [LARGE SCALE GENOMIC DNA]</scope>
    <source>
        <strain evidence="10 11">HZ10</strain>
    </source>
</reference>
<gene>
    <name evidence="10" type="ORF">CEJ42_08155</name>
</gene>
<feature type="transmembrane region" description="Helical" evidence="8">
    <location>
        <begin position="255"/>
        <end position="276"/>
    </location>
</feature>
<evidence type="ECO:0000313" key="10">
    <source>
        <dbReference type="EMBL" id="OWY29816.1"/>
    </source>
</evidence>
<dbReference type="InterPro" id="IPR026392">
    <property type="entry name" value="Exo/Archaeosortase_dom"/>
</dbReference>
<organism evidence="10 11">
    <name type="scientific">Herbaspirillum robiniae</name>
    <dbReference type="NCBI Taxonomy" id="2014887"/>
    <lineage>
        <taxon>Bacteria</taxon>
        <taxon>Pseudomonadati</taxon>
        <taxon>Pseudomonadota</taxon>
        <taxon>Betaproteobacteria</taxon>
        <taxon>Burkholderiales</taxon>
        <taxon>Oxalobacteraceae</taxon>
        <taxon>Herbaspirillum</taxon>
    </lineage>
</organism>
<evidence type="ECO:0000256" key="4">
    <source>
        <dbReference type="ARBA" id="ARBA00022692"/>
    </source>
</evidence>
<proteinExistence type="predicted"/>
<dbReference type="InterPro" id="IPR019127">
    <property type="entry name" value="Exosortase"/>
</dbReference>
<feature type="transmembrane region" description="Helical" evidence="8">
    <location>
        <begin position="215"/>
        <end position="235"/>
    </location>
</feature>
<keyword evidence="2" id="KW-1003">Cell membrane</keyword>
<dbReference type="Pfam" id="PF09721">
    <property type="entry name" value="Exosortase_EpsH"/>
    <property type="match status" value="1"/>
</dbReference>
<dbReference type="RefSeq" id="WP_088750585.1">
    <property type="nucleotide sequence ID" value="NZ_NJGU01000004.1"/>
</dbReference>
<evidence type="ECO:0000256" key="8">
    <source>
        <dbReference type="SAM" id="Phobius"/>
    </source>
</evidence>
<dbReference type="NCBIfam" id="TIGR02602">
    <property type="entry name" value="8TM_EpsH"/>
    <property type="match status" value="1"/>
</dbReference>
<protein>
    <submittedName>
        <fullName evidence="10">Exosortase A</fullName>
    </submittedName>
</protein>
<dbReference type="NCBIfam" id="TIGR02914">
    <property type="entry name" value="EpsI_fam"/>
    <property type="match status" value="1"/>
</dbReference>
<evidence type="ECO:0000256" key="6">
    <source>
        <dbReference type="ARBA" id="ARBA00022989"/>
    </source>
</evidence>
<evidence type="ECO:0000256" key="2">
    <source>
        <dbReference type="ARBA" id="ARBA00022475"/>
    </source>
</evidence>
<evidence type="ECO:0000256" key="3">
    <source>
        <dbReference type="ARBA" id="ARBA00022670"/>
    </source>
</evidence>
<feature type="transmembrane region" description="Helical" evidence="8">
    <location>
        <begin position="100"/>
        <end position="119"/>
    </location>
</feature>
<evidence type="ECO:0000259" key="9">
    <source>
        <dbReference type="Pfam" id="PF11984"/>
    </source>
</evidence>
<comment type="subcellular location">
    <subcellularLocation>
        <location evidence="1">Cell membrane</location>
        <topology evidence="1">Multi-pass membrane protein</topology>
    </subcellularLocation>
</comment>
<dbReference type="NCBIfam" id="TIGR04178">
    <property type="entry name" value="exo_archaeo"/>
    <property type="match status" value="1"/>
</dbReference>
<dbReference type="GO" id="GO:0008233">
    <property type="term" value="F:peptidase activity"/>
    <property type="evidence" value="ECO:0007669"/>
    <property type="project" value="UniProtKB-KW"/>
</dbReference>
<feature type="transmembrane region" description="Helical" evidence="8">
    <location>
        <begin position="75"/>
        <end position="94"/>
    </location>
</feature>
<dbReference type="Pfam" id="PF11984">
    <property type="entry name" value="DUF3485"/>
    <property type="match status" value="1"/>
</dbReference>
<dbReference type="GO" id="GO:0006508">
    <property type="term" value="P:proteolysis"/>
    <property type="evidence" value="ECO:0007669"/>
    <property type="project" value="UniProtKB-KW"/>
</dbReference>
<evidence type="ECO:0000313" key="11">
    <source>
        <dbReference type="Proteomes" id="UP000197596"/>
    </source>
</evidence>
<feature type="transmembrane region" description="Helical" evidence="8">
    <location>
        <begin position="48"/>
        <end position="63"/>
    </location>
</feature>
<dbReference type="InterPro" id="IPR017540">
    <property type="entry name" value="Exosortase-1"/>
</dbReference>
<keyword evidence="7 8" id="KW-0472">Membrane</keyword>
<evidence type="ECO:0000256" key="7">
    <source>
        <dbReference type="ARBA" id="ARBA00023136"/>
    </source>
</evidence>
<keyword evidence="6 8" id="KW-1133">Transmembrane helix</keyword>
<evidence type="ECO:0000256" key="5">
    <source>
        <dbReference type="ARBA" id="ARBA00022801"/>
    </source>
</evidence>
<feature type="transmembrane region" description="Helical" evidence="8">
    <location>
        <begin position="126"/>
        <end position="145"/>
    </location>
</feature>
<evidence type="ECO:0000256" key="1">
    <source>
        <dbReference type="ARBA" id="ARBA00004651"/>
    </source>
</evidence>